<accession>A0AAV0RXD5</accession>
<name>A0AAV0RXD5_9ROSI</name>
<feature type="compositionally biased region" description="Polar residues" evidence="1">
    <location>
        <begin position="47"/>
        <end position="60"/>
    </location>
</feature>
<proteinExistence type="predicted"/>
<organism evidence="2 3">
    <name type="scientific">Linum tenue</name>
    <dbReference type="NCBI Taxonomy" id="586396"/>
    <lineage>
        <taxon>Eukaryota</taxon>
        <taxon>Viridiplantae</taxon>
        <taxon>Streptophyta</taxon>
        <taxon>Embryophyta</taxon>
        <taxon>Tracheophyta</taxon>
        <taxon>Spermatophyta</taxon>
        <taxon>Magnoliopsida</taxon>
        <taxon>eudicotyledons</taxon>
        <taxon>Gunneridae</taxon>
        <taxon>Pentapetalae</taxon>
        <taxon>rosids</taxon>
        <taxon>fabids</taxon>
        <taxon>Malpighiales</taxon>
        <taxon>Linaceae</taxon>
        <taxon>Linum</taxon>
    </lineage>
</organism>
<feature type="compositionally biased region" description="Basic residues" evidence="1">
    <location>
        <begin position="22"/>
        <end position="32"/>
    </location>
</feature>
<feature type="region of interest" description="Disordered" evidence="1">
    <location>
        <begin position="1"/>
        <end position="60"/>
    </location>
</feature>
<reference evidence="2" key="1">
    <citation type="submission" date="2022-08" db="EMBL/GenBank/DDBJ databases">
        <authorList>
            <person name="Gutierrez-Valencia J."/>
        </authorList>
    </citation>
    <scope>NUCLEOTIDE SEQUENCE</scope>
</reference>
<evidence type="ECO:0000313" key="3">
    <source>
        <dbReference type="Proteomes" id="UP001154282"/>
    </source>
</evidence>
<sequence length="60" mass="6908">MLSEVLARVEGSRTSSRQLEVKKRKNRRKSKVRNSEVQASRKHPQFTIKQGSSRSPKTVN</sequence>
<feature type="non-terminal residue" evidence="2">
    <location>
        <position position="60"/>
    </location>
</feature>
<dbReference type="Proteomes" id="UP001154282">
    <property type="component" value="Unassembled WGS sequence"/>
</dbReference>
<dbReference type="AlphaFoldDB" id="A0AAV0RXD5"/>
<comment type="caution">
    <text evidence="2">The sequence shown here is derived from an EMBL/GenBank/DDBJ whole genome shotgun (WGS) entry which is preliminary data.</text>
</comment>
<gene>
    <name evidence="2" type="ORF">LITE_LOCUS50467</name>
</gene>
<dbReference type="EMBL" id="CAMGYJ010000011">
    <property type="protein sequence ID" value="CAI0625527.1"/>
    <property type="molecule type" value="Genomic_DNA"/>
</dbReference>
<keyword evidence="3" id="KW-1185">Reference proteome</keyword>
<evidence type="ECO:0000313" key="2">
    <source>
        <dbReference type="EMBL" id="CAI0625527.1"/>
    </source>
</evidence>
<protein>
    <submittedName>
        <fullName evidence="2">Uncharacterized protein</fullName>
    </submittedName>
</protein>
<evidence type="ECO:0000256" key="1">
    <source>
        <dbReference type="SAM" id="MobiDB-lite"/>
    </source>
</evidence>